<evidence type="ECO:0000313" key="3">
    <source>
        <dbReference type="Proteomes" id="UP001500902"/>
    </source>
</evidence>
<feature type="transmembrane region" description="Helical" evidence="1">
    <location>
        <begin position="60"/>
        <end position="89"/>
    </location>
</feature>
<accession>A0ABP7B432</accession>
<evidence type="ECO:0000256" key="1">
    <source>
        <dbReference type="SAM" id="Phobius"/>
    </source>
</evidence>
<name>A0ABP7B432_9ACTN</name>
<dbReference type="EMBL" id="BAAAZP010000009">
    <property type="protein sequence ID" value="GAA3647285.1"/>
    <property type="molecule type" value="Genomic_DNA"/>
</dbReference>
<dbReference type="InterPro" id="IPR013901">
    <property type="entry name" value="Anthrone_oxy"/>
</dbReference>
<feature type="transmembrane region" description="Helical" evidence="1">
    <location>
        <begin position="139"/>
        <end position="161"/>
    </location>
</feature>
<evidence type="ECO:0008006" key="4">
    <source>
        <dbReference type="Google" id="ProtNLM"/>
    </source>
</evidence>
<dbReference type="Pfam" id="PF08592">
    <property type="entry name" value="Anthrone_oxy"/>
    <property type="match status" value="1"/>
</dbReference>
<proteinExistence type="predicted"/>
<comment type="caution">
    <text evidence="2">The sequence shown here is derived from an EMBL/GenBank/DDBJ whole genome shotgun (WGS) entry which is preliminary data.</text>
</comment>
<dbReference type="Proteomes" id="UP001500902">
    <property type="component" value="Unassembled WGS sequence"/>
</dbReference>
<keyword evidence="1" id="KW-0472">Membrane</keyword>
<evidence type="ECO:0000313" key="2">
    <source>
        <dbReference type="EMBL" id="GAA3647285.1"/>
    </source>
</evidence>
<feature type="transmembrane region" description="Helical" evidence="1">
    <location>
        <begin position="187"/>
        <end position="209"/>
    </location>
</feature>
<keyword evidence="1" id="KW-0812">Transmembrane</keyword>
<gene>
    <name evidence="2" type="ORF">GCM10022224_007640</name>
</gene>
<organism evidence="2 3">
    <name type="scientific">Nonomuraea antimicrobica</name>
    <dbReference type="NCBI Taxonomy" id="561173"/>
    <lineage>
        <taxon>Bacteria</taxon>
        <taxon>Bacillati</taxon>
        <taxon>Actinomycetota</taxon>
        <taxon>Actinomycetes</taxon>
        <taxon>Streptosporangiales</taxon>
        <taxon>Streptosporangiaceae</taxon>
        <taxon>Nonomuraea</taxon>
    </lineage>
</organism>
<keyword evidence="1" id="KW-1133">Transmembrane helix</keyword>
<keyword evidence="3" id="KW-1185">Reference proteome</keyword>
<feature type="transmembrane region" description="Helical" evidence="1">
    <location>
        <begin position="109"/>
        <end position="127"/>
    </location>
</feature>
<sequence length="219" mass="23600">MRLSLSAMVHSGRDGLTEVVERFQARAGLAPEKKMTMHITREALSPVVPKRPTPWWSAPALWLAMITMGLMAGLFYAFAVAVMPALAGADDRTFVLVMQKINRTIENPVFFVTFFGAFVFTGAAAIARHRLGARAAARWILAALALYIVALAITMGVNVPLNEELARAGDPARIADLAKVRGEFEGVWVPANVARALACTLAVACLARATTPRVRAGRS</sequence>
<protein>
    <recommendedName>
        <fullName evidence="4">DUF1772 domain-containing protein</fullName>
    </recommendedName>
</protein>
<reference evidence="3" key="1">
    <citation type="journal article" date="2019" name="Int. J. Syst. Evol. Microbiol.">
        <title>The Global Catalogue of Microorganisms (GCM) 10K type strain sequencing project: providing services to taxonomists for standard genome sequencing and annotation.</title>
        <authorList>
            <consortium name="The Broad Institute Genomics Platform"/>
            <consortium name="The Broad Institute Genome Sequencing Center for Infectious Disease"/>
            <person name="Wu L."/>
            <person name="Ma J."/>
        </authorList>
    </citation>
    <scope>NUCLEOTIDE SEQUENCE [LARGE SCALE GENOMIC DNA]</scope>
    <source>
        <strain evidence="3">JCM 16904</strain>
    </source>
</reference>